<gene>
    <name evidence="5" type="ORF">LRAMOSA04049</name>
</gene>
<name>A0A077WXS3_9FUNG</name>
<reference evidence="5" key="1">
    <citation type="journal article" date="2014" name="Genome Announc.">
        <title>De novo whole-genome sequence and genome annotation of Lichtheimia ramosa.</title>
        <authorList>
            <person name="Linde J."/>
            <person name="Schwartze V."/>
            <person name="Binder U."/>
            <person name="Lass-Florl C."/>
            <person name="Voigt K."/>
            <person name="Horn F."/>
        </authorList>
    </citation>
    <scope>NUCLEOTIDE SEQUENCE</scope>
    <source>
        <strain evidence="5">JMRC FSU:6197</strain>
    </source>
</reference>
<keyword evidence="3" id="KW-0234">DNA repair</keyword>
<dbReference type="InterPro" id="IPR041247">
    <property type="entry name" value="Rad52_fam"/>
</dbReference>
<dbReference type="AlphaFoldDB" id="A0A077WXS3"/>
<feature type="region of interest" description="Disordered" evidence="4">
    <location>
        <begin position="135"/>
        <end position="194"/>
    </location>
</feature>
<organism evidence="5">
    <name type="scientific">Lichtheimia ramosa</name>
    <dbReference type="NCBI Taxonomy" id="688394"/>
    <lineage>
        <taxon>Eukaryota</taxon>
        <taxon>Fungi</taxon>
        <taxon>Fungi incertae sedis</taxon>
        <taxon>Mucoromycota</taxon>
        <taxon>Mucoromycotina</taxon>
        <taxon>Mucoromycetes</taxon>
        <taxon>Mucorales</taxon>
        <taxon>Lichtheimiaceae</taxon>
        <taxon>Lichtheimia</taxon>
    </lineage>
</organism>
<protein>
    <submittedName>
        <fullName evidence="5">Uncharacterized protein</fullName>
    </submittedName>
</protein>
<dbReference type="GO" id="GO:0006302">
    <property type="term" value="P:double-strand break repair"/>
    <property type="evidence" value="ECO:0007669"/>
    <property type="project" value="UniProtKB-ARBA"/>
</dbReference>
<proteinExistence type="inferred from homology"/>
<dbReference type="EMBL" id="LK023357">
    <property type="protein sequence ID" value="CDS11853.1"/>
    <property type="molecule type" value="Genomic_DNA"/>
</dbReference>
<feature type="compositionally biased region" description="Low complexity" evidence="4">
    <location>
        <begin position="172"/>
        <end position="181"/>
    </location>
</feature>
<dbReference type="GO" id="GO:0006310">
    <property type="term" value="P:DNA recombination"/>
    <property type="evidence" value="ECO:0007669"/>
    <property type="project" value="UniProtKB-ARBA"/>
</dbReference>
<dbReference type="Pfam" id="PF04098">
    <property type="entry name" value="Rad52_Rad22"/>
    <property type="match status" value="1"/>
</dbReference>
<keyword evidence="2" id="KW-0227">DNA damage</keyword>
<comment type="similarity">
    <text evidence="1">Belongs to the RAD52 family.</text>
</comment>
<sequence length="194" mass="21551">MPEPDELLGPEFFEGVWDGGPTLKVNPNKLTTIANLKWGSGQWCSDVQHQGLTWATHTALCTNADRTKAANMAIKEAEDTAYIKAFARFGEVFGNCGNDVEFLEQIETMEVPKRRPLNPTDLFRHPHYDPLVTAKRAKVEPPPPPPPPVANKGRKSKKNIKKEDSEKKNSEKASSSSEANKQGPTLDKFLVIKD</sequence>
<accession>A0A077WXS3</accession>
<dbReference type="InterPro" id="IPR042525">
    <property type="entry name" value="Rad52_Rad59_Rad22_sf"/>
</dbReference>
<evidence type="ECO:0000256" key="2">
    <source>
        <dbReference type="ARBA" id="ARBA00022763"/>
    </source>
</evidence>
<evidence type="ECO:0000256" key="3">
    <source>
        <dbReference type="ARBA" id="ARBA00023204"/>
    </source>
</evidence>
<evidence type="ECO:0000256" key="1">
    <source>
        <dbReference type="ARBA" id="ARBA00006638"/>
    </source>
</evidence>
<dbReference type="Gene3D" id="3.30.390.80">
    <property type="entry name" value="DNA repair protein Rad52/59/22"/>
    <property type="match status" value="1"/>
</dbReference>
<feature type="compositionally biased region" description="Basic and acidic residues" evidence="4">
    <location>
        <begin position="161"/>
        <end position="171"/>
    </location>
</feature>
<evidence type="ECO:0000256" key="4">
    <source>
        <dbReference type="SAM" id="MobiDB-lite"/>
    </source>
</evidence>
<evidence type="ECO:0000313" key="5">
    <source>
        <dbReference type="EMBL" id="CDS11853.1"/>
    </source>
</evidence>
<feature type="compositionally biased region" description="Pro residues" evidence="4">
    <location>
        <begin position="140"/>
        <end position="149"/>
    </location>
</feature>